<protein>
    <submittedName>
        <fullName evidence="1">Uncharacterized protein</fullName>
    </submittedName>
</protein>
<dbReference type="AlphaFoldDB" id="A0A9P8PWX0"/>
<evidence type="ECO:0000313" key="2">
    <source>
        <dbReference type="Proteomes" id="UP000788993"/>
    </source>
</evidence>
<gene>
    <name evidence="1" type="ORF">OGATHE_000017</name>
</gene>
<name>A0A9P8PWX0_9ASCO</name>
<reference evidence="1" key="1">
    <citation type="journal article" date="2021" name="Open Biol.">
        <title>Shared evolutionary footprints suggest mitochondrial oxidative damage underlies multiple complex I losses in fungi.</title>
        <authorList>
            <person name="Schikora-Tamarit M.A."/>
            <person name="Marcet-Houben M."/>
            <person name="Nosek J."/>
            <person name="Gabaldon T."/>
        </authorList>
    </citation>
    <scope>NUCLEOTIDE SEQUENCE</scope>
    <source>
        <strain evidence="1">NCAIM Y.01608</strain>
    </source>
</reference>
<accession>A0A9P8PWX0</accession>
<proteinExistence type="predicted"/>
<reference evidence="1" key="2">
    <citation type="submission" date="2021-01" db="EMBL/GenBank/DDBJ databases">
        <authorList>
            <person name="Schikora-Tamarit M.A."/>
        </authorList>
    </citation>
    <scope>NUCLEOTIDE SEQUENCE</scope>
    <source>
        <strain evidence="1">NCAIM Y.01608</strain>
    </source>
</reference>
<organism evidence="1 2">
    <name type="scientific">Ogataea polymorpha</name>
    <dbReference type="NCBI Taxonomy" id="460523"/>
    <lineage>
        <taxon>Eukaryota</taxon>
        <taxon>Fungi</taxon>
        <taxon>Dikarya</taxon>
        <taxon>Ascomycota</taxon>
        <taxon>Saccharomycotina</taxon>
        <taxon>Pichiomycetes</taxon>
        <taxon>Pichiales</taxon>
        <taxon>Pichiaceae</taxon>
        <taxon>Ogataea</taxon>
    </lineage>
</organism>
<keyword evidence="2" id="KW-1185">Reference proteome</keyword>
<comment type="caution">
    <text evidence="1">The sequence shown here is derived from an EMBL/GenBank/DDBJ whole genome shotgun (WGS) entry which is preliminary data.</text>
</comment>
<sequence length="161" mass="17875">MVYTNKNGEFSLDERERKGCVGVDRHLRRSQGRRLDKLELGVAHELSGEPQERLLEVVVRLGRDVEVLQVLLSVEGDGLGLDLSLLDVDFVTAQDNRDVLTHSDKVSVPVWNVLVRDSRGDVEHDDTTLTVDVVTVSQSAEFLLSGRVPDVESDLTEVGVE</sequence>
<evidence type="ECO:0000313" key="1">
    <source>
        <dbReference type="EMBL" id="KAH3678749.1"/>
    </source>
</evidence>
<dbReference type="Proteomes" id="UP000788993">
    <property type="component" value="Unassembled WGS sequence"/>
</dbReference>
<dbReference type="EMBL" id="JAEUBD010000013">
    <property type="protein sequence ID" value="KAH3678749.1"/>
    <property type="molecule type" value="Genomic_DNA"/>
</dbReference>